<dbReference type="AlphaFoldDB" id="A0A1Q8YJA7"/>
<dbReference type="Pfam" id="PF05050">
    <property type="entry name" value="Methyltransf_21"/>
    <property type="match status" value="1"/>
</dbReference>
<gene>
    <name evidence="2" type="ORF">BLL52_0616</name>
</gene>
<dbReference type="EMBL" id="MSYM01000006">
    <property type="protein sequence ID" value="OLP07990.1"/>
    <property type="molecule type" value="Genomic_DNA"/>
</dbReference>
<evidence type="ECO:0000259" key="1">
    <source>
        <dbReference type="Pfam" id="PF05050"/>
    </source>
</evidence>
<dbReference type="GO" id="GO:0008168">
    <property type="term" value="F:methyltransferase activity"/>
    <property type="evidence" value="ECO:0007669"/>
    <property type="project" value="UniProtKB-KW"/>
</dbReference>
<dbReference type="GO" id="GO:0032259">
    <property type="term" value="P:methylation"/>
    <property type="evidence" value="ECO:0007669"/>
    <property type="project" value="UniProtKB-KW"/>
</dbReference>
<keyword evidence="2" id="KW-0489">Methyltransferase</keyword>
<dbReference type="STRING" id="81479.RA876_17080"/>
<comment type="caution">
    <text evidence="2">The sequence shown here is derived from an EMBL/GenBank/DDBJ whole genome shotgun (WGS) entry which is preliminary data.</text>
</comment>
<keyword evidence="2" id="KW-0808">Transferase</keyword>
<keyword evidence="3" id="KW-1185">Reference proteome</keyword>
<protein>
    <submittedName>
        <fullName evidence="2">Putative methyltransferase, FkbM family</fullName>
    </submittedName>
</protein>
<dbReference type="CDD" id="cd02440">
    <property type="entry name" value="AdoMet_MTases"/>
    <property type="match status" value="1"/>
</dbReference>
<dbReference type="InterPro" id="IPR029063">
    <property type="entry name" value="SAM-dependent_MTases_sf"/>
</dbReference>
<sequence>MIFRRLIGKKEWRQFYLYRLLHLNAKRGEGGALKFLGKTLFFHDFGSFLGAYYEIFANGIYDFESSTESPVIFDVGANIGLATIFFKLKYPNAKIIAIEADPKIYAVLKKNIESFGFDNVTVLNVAAWTHDTEIFFMQEGGDGGRVSASGVAVRAVSLSNMLSSHNHIDFLKIDIEGGERLVFETIKDQLVSVQNIFCEYHSEPNNSQDLEKILAGLSHAGFRYYIKTLFSPASPYKKIEVSCGFDMQANIFGTRIIPNSTKVSLSLTPAAM</sequence>
<feature type="domain" description="Methyltransferase FkbM" evidence="1">
    <location>
        <begin position="74"/>
        <end position="224"/>
    </location>
</feature>
<name>A0A1Q8YJA7_9BURK</name>
<dbReference type="SUPFAM" id="SSF53335">
    <property type="entry name" value="S-adenosyl-L-methionine-dependent methyltransferases"/>
    <property type="match status" value="1"/>
</dbReference>
<dbReference type="PANTHER" id="PTHR34203">
    <property type="entry name" value="METHYLTRANSFERASE, FKBM FAMILY PROTEIN"/>
    <property type="match status" value="1"/>
</dbReference>
<reference evidence="2 3" key="1">
    <citation type="submission" date="2017-01" db="EMBL/GenBank/DDBJ databases">
        <title>Genome sequence of Rhodoferax antarcticus ANT.BR, a psychrophilic purple nonsulfur bacterium from an Antarctic microbial mat.</title>
        <authorList>
            <person name="Baker J."/>
            <person name="Riester C."/>
            <person name="Skinner B."/>
            <person name="Newell A."/>
            <person name="Swingley W."/>
            <person name="Madigan M."/>
            <person name="Jung D."/>
            <person name="Asao M."/>
            <person name="Chen M."/>
            <person name="Loughlin P."/>
            <person name="Pan H."/>
            <person name="Lin S."/>
            <person name="Li N."/>
            <person name="Shaw J."/>
            <person name="Prado M."/>
            <person name="Sherman C."/>
            <person name="Li X."/>
            <person name="Tang J."/>
            <person name="Blankenship R."/>
            <person name="Zhao T."/>
            <person name="Touchman J."/>
            <person name="Sattley M."/>
        </authorList>
    </citation>
    <scope>NUCLEOTIDE SEQUENCE [LARGE SCALE GENOMIC DNA]</scope>
    <source>
        <strain evidence="2 3">ANT.BR</strain>
    </source>
</reference>
<dbReference type="Gene3D" id="3.40.50.150">
    <property type="entry name" value="Vaccinia Virus protein VP39"/>
    <property type="match status" value="1"/>
</dbReference>
<dbReference type="Proteomes" id="UP000185911">
    <property type="component" value="Unassembled WGS sequence"/>
</dbReference>
<evidence type="ECO:0000313" key="2">
    <source>
        <dbReference type="EMBL" id="OLP07990.1"/>
    </source>
</evidence>
<dbReference type="PANTHER" id="PTHR34203:SF15">
    <property type="entry name" value="SLL1173 PROTEIN"/>
    <property type="match status" value="1"/>
</dbReference>
<dbReference type="InterPro" id="IPR006342">
    <property type="entry name" value="FkbM_mtfrase"/>
</dbReference>
<dbReference type="NCBIfam" id="TIGR01444">
    <property type="entry name" value="fkbM_fam"/>
    <property type="match status" value="1"/>
</dbReference>
<proteinExistence type="predicted"/>
<organism evidence="2 3">
    <name type="scientific">Rhodoferax antarcticus ANT.BR</name>
    <dbReference type="NCBI Taxonomy" id="1111071"/>
    <lineage>
        <taxon>Bacteria</taxon>
        <taxon>Pseudomonadati</taxon>
        <taxon>Pseudomonadota</taxon>
        <taxon>Betaproteobacteria</taxon>
        <taxon>Burkholderiales</taxon>
        <taxon>Comamonadaceae</taxon>
        <taxon>Rhodoferax</taxon>
    </lineage>
</organism>
<evidence type="ECO:0000313" key="3">
    <source>
        <dbReference type="Proteomes" id="UP000185911"/>
    </source>
</evidence>
<accession>A0A1Q8YJA7</accession>
<dbReference type="InterPro" id="IPR052514">
    <property type="entry name" value="SAM-dependent_MTase"/>
</dbReference>